<dbReference type="EMBL" id="BKCJ010004630">
    <property type="protein sequence ID" value="GEU62183.1"/>
    <property type="molecule type" value="Genomic_DNA"/>
</dbReference>
<feature type="region of interest" description="Disordered" evidence="1">
    <location>
        <begin position="325"/>
        <end position="394"/>
    </location>
</feature>
<comment type="caution">
    <text evidence="2">The sequence shown here is derived from an EMBL/GenBank/DDBJ whole genome shotgun (WGS) entry which is preliminary data.</text>
</comment>
<gene>
    <name evidence="2" type="ORF">Tci_034161</name>
</gene>
<reference evidence="2" key="1">
    <citation type="journal article" date="2019" name="Sci. Rep.">
        <title>Draft genome of Tanacetum cinerariifolium, the natural source of mosquito coil.</title>
        <authorList>
            <person name="Yamashiro T."/>
            <person name="Shiraishi A."/>
            <person name="Satake H."/>
            <person name="Nakayama K."/>
        </authorList>
    </citation>
    <scope>NUCLEOTIDE SEQUENCE</scope>
</reference>
<proteinExistence type="predicted"/>
<protein>
    <submittedName>
        <fullName evidence="2">Putative ribonuclease H-like domain-containing protein</fullName>
    </submittedName>
</protein>
<sequence>MIVQGLIFQGEGPIVPVESHHTPTGAPSTSPPHLSSPPRSFTRQETEVPQPSSPIHTYVADEAASTGMDVRHGEAATTVTSLDVGQGSGNIDKAPSMPHDSPLLRVNTLGCDEGSMSLQELTVLCTTLSQKVESFEADLKQTKQVYGAAYTKLIIKVKRLEKTAKTGKARRKAQIVVSDDEEEFEDPSKQGRSMIEEIDQDVEVTLKKSVTTSSGRVSTASRMISTAKESVSTASASMPVSNAGMVDKGKGIMEESELDVIKTKRKQEQERLEEEWENIRARVEADEELTQKIQAEERDKYSEVDQVKILVDLINRRKRYFVKQKAEAKKKKPMTQAQQRTYINDFVPMESEDDKDTPKLAKAKRDAEEELDQGRSKKQKIGESSGARNKDVDELSQKELQQLMIIVPEQGMNVKALQTKYPIIDLEIYTKDTRKY</sequence>
<dbReference type="AlphaFoldDB" id="A0A6L2LK67"/>
<name>A0A6L2LK67_TANCI</name>
<accession>A0A6L2LK67</accession>
<feature type="compositionally biased region" description="Basic and acidic residues" evidence="1">
    <location>
        <begin position="356"/>
        <end position="375"/>
    </location>
</feature>
<evidence type="ECO:0000256" key="1">
    <source>
        <dbReference type="SAM" id="MobiDB-lite"/>
    </source>
</evidence>
<evidence type="ECO:0000313" key="2">
    <source>
        <dbReference type="EMBL" id="GEU62183.1"/>
    </source>
</evidence>
<feature type="compositionally biased region" description="Polar residues" evidence="1">
    <location>
        <begin position="41"/>
        <end position="55"/>
    </location>
</feature>
<organism evidence="2">
    <name type="scientific">Tanacetum cinerariifolium</name>
    <name type="common">Dalmatian daisy</name>
    <name type="synonym">Chrysanthemum cinerariifolium</name>
    <dbReference type="NCBI Taxonomy" id="118510"/>
    <lineage>
        <taxon>Eukaryota</taxon>
        <taxon>Viridiplantae</taxon>
        <taxon>Streptophyta</taxon>
        <taxon>Embryophyta</taxon>
        <taxon>Tracheophyta</taxon>
        <taxon>Spermatophyta</taxon>
        <taxon>Magnoliopsida</taxon>
        <taxon>eudicotyledons</taxon>
        <taxon>Gunneridae</taxon>
        <taxon>Pentapetalae</taxon>
        <taxon>asterids</taxon>
        <taxon>campanulids</taxon>
        <taxon>Asterales</taxon>
        <taxon>Asteraceae</taxon>
        <taxon>Asteroideae</taxon>
        <taxon>Anthemideae</taxon>
        <taxon>Anthemidinae</taxon>
        <taxon>Tanacetum</taxon>
    </lineage>
</organism>
<feature type="region of interest" description="Disordered" evidence="1">
    <location>
        <begin position="13"/>
        <end position="55"/>
    </location>
</feature>
<feature type="compositionally biased region" description="Low complexity" evidence="1">
    <location>
        <begin position="27"/>
        <end position="40"/>
    </location>
</feature>